<gene>
    <name evidence="2" type="ORF">IAC72_04590</name>
</gene>
<evidence type="ECO:0000313" key="2">
    <source>
        <dbReference type="EMBL" id="HIU91267.1"/>
    </source>
</evidence>
<reference evidence="2" key="1">
    <citation type="submission" date="2020-10" db="EMBL/GenBank/DDBJ databases">
        <authorList>
            <person name="Gilroy R."/>
        </authorList>
    </citation>
    <scope>NUCLEOTIDE SEQUENCE</scope>
    <source>
        <strain evidence="2">ChiHjej12B11-7776</strain>
    </source>
</reference>
<dbReference type="Proteomes" id="UP000886852">
    <property type="component" value="Unassembled WGS sequence"/>
</dbReference>
<keyword evidence="1" id="KW-1133">Transmembrane helix</keyword>
<evidence type="ECO:0000313" key="3">
    <source>
        <dbReference type="Proteomes" id="UP000886852"/>
    </source>
</evidence>
<proteinExistence type="predicted"/>
<comment type="caution">
    <text evidence="2">The sequence shown here is derived from an EMBL/GenBank/DDBJ whole genome shotgun (WGS) entry which is preliminary data.</text>
</comment>
<dbReference type="EMBL" id="DVOC01000079">
    <property type="protein sequence ID" value="HIU91267.1"/>
    <property type="molecule type" value="Genomic_DNA"/>
</dbReference>
<feature type="transmembrane region" description="Helical" evidence="1">
    <location>
        <begin position="6"/>
        <end position="22"/>
    </location>
</feature>
<keyword evidence="1" id="KW-0812">Transmembrane</keyword>
<name>A0A9D1MY03_9BACT</name>
<sequence>MNLYDGAALPLYYVVIIIITLIEKRQKTRIPTADTTLEQLNILYDSGALTQEEYKNELTKYFGGKQ</sequence>
<protein>
    <recommendedName>
        <fullName evidence="4">SHOCT domain-containing protein</fullName>
    </recommendedName>
</protein>
<organism evidence="2 3">
    <name type="scientific">Candidatus Fimimonas merdipullorum</name>
    <dbReference type="NCBI Taxonomy" id="2840822"/>
    <lineage>
        <taxon>Bacteria</taxon>
        <taxon>Pseudomonadati</taxon>
        <taxon>Myxococcota</taxon>
        <taxon>Myxococcia</taxon>
        <taxon>Myxococcales</taxon>
        <taxon>Cystobacterineae</taxon>
        <taxon>Myxococcaceae</taxon>
        <taxon>Myxococcaceae incertae sedis</taxon>
        <taxon>Candidatus Fimimonas</taxon>
    </lineage>
</organism>
<dbReference type="AlphaFoldDB" id="A0A9D1MY03"/>
<reference evidence="2" key="2">
    <citation type="journal article" date="2021" name="PeerJ">
        <title>Extensive microbial diversity within the chicken gut microbiome revealed by metagenomics and culture.</title>
        <authorList>
            <person name="Gilroy R."/>
            <person name="Ravi A."/>
            <person name="Getino M."/>
            <person name="Pursley I."/>
            <person name="Horton D.L."/>
            <person name="Alikhan N.F."/>
            <person name="Baker D."/>
            <person name="Gharbi K."/>
            <person name="Hall N."/>
            <person name="Watson M."/>
            <person name="Adriaenssens E.M."/>
            <person name="Foster-Nyarko E."/>
            <person name="Jarju S."/>
            <person name="Secka A."/>
            <person name="Antonio M."/>
            <person name="Oren A."/>
            <person name="Chaudhuri R.R."/>
            <person name="La Ragione R."/>
            <person name="Hildebrand F."/>
            <person name="Pallen M.J."/>
        </authorList>
    </citation>
    <scope>NUCLEOTIDE SEQUENCE</scope>
    <source>
        <strain evidence="2">ChiHjej12B11-7776</strain>
    </source>
</reference>
<evidence type="ECO:0000256" key="1">
    <source>
        <dbReference type="SAM" id="Phobius"/>
    </source>
</evidence>
<keyword evidence="1" id="KW-0472">Membrane</keyword>
<accession>A0A9D1MY03</accession>
<evidence type="ECO:0008006" key="4">
    <source>
        <dbReference type="Google" id="ProtNLM"/>
    </source>
</evidence>